<gene>
    <name evidence="2" type="ORF">PAAG_05152</name>
</gene>
<organism evidence="2 3">
    <name type="scientific">Paracoccidioides lutzii (strain ATCC MYA-826 / Pb01)</name>
    <name type="common">Paracoccidioides brasiliensis</name>
    <dbReference type="NCBI Taxonomy" id="502779"/>
    <lineage>
        <taxon>Eukaryota</taxon>
        <taxon>Fungi</taxon>
        <taxon>Dikarya</taxon>
        <taxon>Ascomycota</taxon>
        <taxon>Pezizomycotina</taxon>
        <taxon>Eurotiomycetes</taxon>
        <taxon>Eurotiomycetidae</taxon>
        <taxon>Onygenales</taxon>
        <taxon>Ajellomycetaceae</taxon>
        <taxon>Paracoccidioides</taxon>
    </lineage>
</organism>
<dbReference type="Proteomes" id="UP000002059">
    <property type="component" value="Partially assembled WGS sequence"/>
</dbReference>
<evidence type="ECO:0000313" key="3">
    <source>
        <dbReference type="Proteomes" id="UP000002059"/>
    </source>
</evidence>
<evidence type="ECO:0000256" key="1">
    <source>
        <dbReference type="SAM" id="MobiDB-lite"/>
    </source>
</evidence>
<evidence type="ECO:0000313" key="2">
    <source>
        <dbReference type="EMBL" id="EEH34103.2"/>
    </source>
</evidence>
<dbReference type="AlphaFoldDB" id="C1H309"/>
<dbReference type="RefSeq" id="XP_002793016.2">
    <property type="nucleotide sequence ID" value="XM_002792970.2"/>
</dbReference>
<dbReference type="EMBL" id="KN294004">
    <property type="protein sequence ID" value="EEH34103.2"/>
    <property type="molecule type" value="Genomic_DNA"/>
</dbReference>
<accession>C1H309</accession>
<dbReference type="GeneID" id="9096219"/>
<dbReference type="VEuPathDB" id="FungiDB:PAAG_05152"/>
<protein>
    <submittedName>
        <fullName evidence="2">Uncharacterized protein</fullName>
    </submittedName>
</protein>
<sequence length="80" mass="9158">MTFMHHGMDEWAEPFKLNGMRFVRRGREYIHATMRVSKSSSGQLPDQGAPVNDSRVNVGRHAMSNSFTSRGSHHWQGWEG</sequence>
<name>C1H309_PARBA</name>
<dbReference type="KEGG" id="pbl:PAAG_05152"/>
<proteinExistence type="predicted"/>
<dbReference type="HOGENOM" id="CLU_2590392_0_0_1"/>
<reference evidence="2 3" key="1">
    <citation type="journal article" date="2011" name="PLoS Genet.">
        <title>Comparative genomic analysis of human fungal pathogens causing paracoccidioidomycosis.</title>
        <authorList>
            <person name="Desjardins C.A."/>
            <person name="Champion M.D."/>
            <person name="Holder J.W."/>
            <person name="Muszewska A."/>
            <person name="Goldberg J."/>
            <person name="Bailao A.M."/>
            <person name="Brigido M.M."/>
            <person name="Ferreira M.E."/>
            <person name="Garcia A.M."/>
            <person name="Grynberg M."/>
            <person name="Gujja S."/>
            <person name="Heiman D.I."/>
            <person name="Henn M.R."/>
            <person name="Kodira C.D."/>
            <person name="Leon-Narvaez H."/>
            <person name="Longo L.V."/>
            <person name="Ma L.J."/>
            <person name="Malavazi I."/>
            <person name="Matsuo A.L."/>
            <person name="Morais F.V."/>
            <person name="Pereira M."/>
            <person name="Rodriguez-Brito S."/>
            <person name="Sakthikumar S."/>
            <person name="Salem-Izacc S.M."/>
            <person name="Sykes S.M."/>
            <person name="Teixeira M.M."/>
            <person name="Vallejo M.C."/>
            <person name="Walter M.E."/>
            <person name="Yandava C."/>
            <person name="Young S."/>
            <person name="Zeng Q."/>
            <person name="Zucker J."/>
            <person name="Felipe M.S."/>
            <person name="Goldman G.H."/>
            <person name="Haas B.J."/>
            <person name="McEwen J.G."/>
            <person name="Nino-Vega G."/>
            <person name="Puccia R."/>
            <person name="San-Blas G."/>
            <person name="Soares C.M."/>
            <person name="Birren B.W."/>
            <person name="Cuomo C.A."/>
        </authorList>
    </citation>
    <scope>NUCLEOTIDE SEQUENCE [LARGE SCALE GENOMIC DNA]</scope>
    <source>
        <strain evidence="3">ATCC MYA-826 / Pb01</strain>
    </source>
</reference>
<feature type="region of interest" description="Disordered" evidence="1">
    <location>
        <begin position="36"/>
        <end position="55"/>
    </location>
</feature>
<keyword evidence="3" id="KW-1185">Reference proteome</keyword>